<feature type="compositionally biased region" description="Basic and acidic residues" evidence="1">
    <location>
        <begin position="28"/>
        <end position="47"/>
    </location>
</feature>
<dbReference type="EMBL" id="JAJGAK010000001">
    <property type="protein sequence ID" value="MCC8362642.1"/>
    <property type="molecule type" value="Genomic_DNA"/>
</dbReference>
<name>A0ABS8JGF9_9GAMM</name>
<feature type="region of interest" description="Disordered" evidence="1">
    <location>
        <begin position="1"/>
        <end position="63"/>
    </location>
</feature>
<comment type="caution">
    <text evidence="2">The sequence shown here is derived from an EMBL/GenBank/DDBJ whole genome shotgun (WGS) entry which is preliminary data.</text>
</comment>
<gene>
    <name evidence="2" type="ORF">LK996_06085</name>
</gene>
<evidence type="ECO:0000256" key="1">
    <source>
        <dbReference type="SAM" id="MobiDB-lite"/>
    </source>
</evidence>
<reference evidence="2" key="1">
    <citation type="submission" date="2021-10" db="EMBL/GenBank/DDBJ databases">
        <authorList>
            <person name="Lyu M."/>
            <person name="Wang X."/>
            <person name="Meng X."/>
            <person name="Xu K."/>
        </authorList>
    </citation>
    <scope>NUCLEOTIDE SEQUENCE</scope>
    <source>
        <strain evidence="2">A6</strain>
    </source>
</reference>
<evidence type="ECO:0000313" key="2">
    <source>
        <dbReference type="EMBL" id="MCC8362642.1"/>
    </source>
</evidence>
<organism evidence="2 3">
    <name type="scientific">Noviluteimonas lactosilytica</name>
    <dbReference type="NCBI Taxonomy" id="2888523"/>
    <lineage>
        <taxon>Bacteria</taxon>
        <taxon>Pseudomonadati</taxon>
        <taxon>Pseudomonadota</taxon>
        <taxon>Gammaproteobacteria</taxon>
        <taxon>Lysobacterales</taxon>
        <taxon>Lysobacteraceae</taxon>
        <taxon>Noviluteimonas</taxon>
    </lineage>
</organism>
<keyword evidence="3" id="KW-1185">Reference proteome</keyword>
<protein>
    <submittedName>
        <fullName evidence="2">Uncharacterized protein</fullName>
    </submittedName>
</protein>
<accession>A0ABS8JGF9</accession>
<dbReference type="Proteomes" id="UP001165293">
    <property type="component" value="Unassembled WGS sequence"/>
</dbReference>
<dbReference type="RefSeq" id="WP_230526225.1">
    <property type="nucleotide sequence ID" value="NZ_JAJGAK010000001.1"/>
</dbReference>
<proteinExistence type="predicted"/>
<sequence>MNSTNSTNSNERQSNVQPGQSAQTGSKDASHKDAKPSTTESGEKVNAEKSAPAQSDAAGTSRR</sequence>
<feature type="compositionally biased region" description="Polar residues" evidence="1">
    <location>
        <begin position="1"/>
        <end position="27"/>
    </location>
</feature>
<evidence type="ECO:0000313" key="3">
    <source>
        <dbReference type="Proteomes" id="UP001165293"/>
    </source>
</evidence>